<dbReference type="Pfam" id="PF04773">
    <property type="entry name" value="FecR"/>
    <property type="match status" value="1"/>
</dbReference>
<evidence type="ECO:0000259" key="2">
    <source>
        <dbReference type="Pfam" id="PF04773"/>
    </source>
</evidence>
<comment type="caution">
    <text evidence="5">The sequence shown here is derived from an EMBL/GenBank/DDBJ whole genome shotgun (WGS) entry which is preliminary data.</text>
</comment>
<dbReference type="GO" id="GO:0016989">
    <property type="term" value="F:sigma factor antagonist activity"/>
    <property type="evidence" value="ECO:0007669"/>
    <property type="project" value="TreeGrafter"/>
</dbReference>
<dbReference type="PANTHER" id="PTHR30273:SF2">
    <property type="entry name" value="PROTEIN FECR"/>
    <property type="match status" value="1"/>
</dbReference>
<keyword evidence="1" id="KW-0812">Transmembrane</keyword>
<accession>A0A2S6HKT9</accession>
<dbReference type="Pfam" id="PF16220">
    <property type="entry name" value="DUF4880"/>
    <property type="match status" value="1"/>
</dbReference>
<feature type="domain" description="FecR protein" evidence="2">
    <location>
        <begin position="116"/>
        <end position="208"/>
    </location>
</feature>
<keyword evidence="1" id="KW-0472">Membrane</keyword>
<dbReference type="RefSeq" id="WP_104427375.1">
    <property type="nucleotide sequence ID" value="NZ_PTIZ01000001.1"/>
</dbReference>
<evidence type="ECO:0000313" key="5">
    <source>
        <dbReference type="EMBL" id="PPK77983.1"/>
    </source>
</evidence>
<evidence type="ECO:0000259" key="3">
    <source>
        <dbReference type="Pfam" id="PF16220"/>
    </source>
</evidence>
<dbReference type="InterPro" id="IPR032623">
    <property type="entry name" value="FecR_N"/>
</dbReference>
<organism evidence="5 6">
    <name type="scientific">Methylobacter tundripaludum</name>
    <dbReference type="NCBI Taxonomy" id="173365"/>
    <lineage>
        <taxon>Bacteria</taxon>
        <taxon>Pseudomonadati</taxon>
        <taxon>Pseudomonadota</taxon>
        <taxon>Gammaproteobacteria</taxon>
        <taxon>Methylococcales</taxon>
        <taxon>Methylococcaceae</taxon>
        <taxon>Methylobacter</taxon>
    </lineage>
</organism>
<dbReference type="Gene3D" id="2.60.120.1440">
    <property type="match status" value="1"/>
</dbReference>
<keyword evidence="1" id="KW-1133">Transmembrane helix</keyword>
<dbReference type="InterPro" id="IPR012373">
    <property type="entry name" value="Ferrdict_sens_TM"/>
</dbReference>
<dbReference type="EMBL" id="PTIZ01000001">
    <property type="protein sequence ID" value="PPK77983.1"/>
    <property type="molecule type" value="Genomic_DNA"/>
</dbReference>
<feature type="domain" description="Protein FecR C-terminal" evidence="4">
    <location>
        <begin position="254"/>
        <end position="314"/>
    </location>
</feature>
<protein>
    <submittedName>
        <fullName evidence="5">FecR family protein</fullName>
    </submittedName>
</protein>
<dbReference type="Gene3D" id="3.55.50.30">
    <property type="match status" value="1"/>
</dbReference>
<sequence length="326" mass="35635">MTDCYDTSSGSVHEQATFWVTRLHSGDCTDQERRDFEVWLAQSEIHRAAHREVEAFWNGLSRIEPLAAPQLAAARAYLRETRQSRRALSKKRLAGILSVALITGVSPLGWSWLSTDTYRTAKGESAGIQLSDGSRIDLNTDTELSVQYSWTARSVKLEHGEALFSVVHNPEKPFEVIAAGGRIQDIGTRFNIYRQADRVSVTVLEGEVSVAAKQNATAQNLIPGQQISYDSTGQSSAISYADMTIATAWQKGQLVFKGQPLNSVLEQLGRYHDASLQVPDSRLQSLKVSGVFPTNNLSLALNTIAGALPIKVSQTATTTFVIAPAD</sequence>
<dbReference type="Pfam" id="PF16344">
    <property type="entry name" value="FecR_C"/>
    <property type="match status" value="1"/>
</dbReference>
<dbReference type="PIRSF" id="PIRSF018266">
    <property type="entry name" value="FecR"/>
    <property type="match status" value="1"/>
</dbReference>
<reference evidence="5 6" key="1">
    <citation type="submission" date="2018-02" db="EMBL/GenBank/DDBJ databases">
        <title>Subsurface microbial communities from deep shales in Ohio and West Virginia, USA.</title>
        <authorList>
            <person name="Wrighton K."/>
        </authorList>
    </citation>
    <scope>NUCLEOTIDE SEQUENCE [LARGE SCALE GENOMIC DNA]</scope>
    <source>
        <strain evidence="5 6">OWC-DMM</strain>
    </source>
</reference>
<dbReference type="AlphaFoldDB" id="A0A2S6HKT9"/>
<evidence type="ECO:0000256" key="1">
    <source>
        <dbReference type="SAM" id="Phobius"/>
    </source>
</evidence>
<dbReference type="PANTHER" id="PTHR30273">
    <property type="entry name" value="PERIPLASMIC SIGNAL SENSOR AND SIGMA FACTOR ACTIVATOR FECR-RELATED"/>
    <property type="match status" value="1"/>
</dbReference>
<feature type="domain" description="FecR N-terminal" evidence="3">
    <location>
        <begin position="14"/>
        <end position="55"/>
    </location>
</feature>
<dbReference type="InterPro" id="IPR032508">
    <property type="entry name" value="FecR_C"/>
</dbReference>
<feature type="transmembrane region" description="Helical" evidence="1">
    <location>
        <begin position="93"/>
        <end position="113"/>
    </location>
</feature>
<dbReference type="Proteomes" id="UP000240010">
    <property type="component" value="Unassembled WGS sequence"/>
</dbReference>
<gene>
    <name evidence="5" type="ORF">B0F87_101365</name>
</gene>
<dbReference type="InterPro" id="IPR006860">
    <property type="entry name" value="FecR"/>
</dbReference>
<name>A0A2S6HKT9_9GAMM</name>
<evidence type="ECO:0000259" key="4">
    <source>
        <dbReference type="Pfam" id="PF16344"/>
    </source>
</evidence>
<proteinExistence type="predicted"/>
<evidence type="ECO:0000313" key="6">
    <source>
        <dbReference type="Proteomes" id="UP000240010"/>
    </source>
</evidence>